<reference evidence="1 2" key="1">
    <citation type="submission" date="2019-03" db="EMBL/GenBank/DDBJ databases">
        <title>Genomic Encyclopedia of Archaeal and Bacterial Type Strains, Phase II (KMG-II): from individual species to whole genera.</title>
        <authorList>
            <person name="Goeker M."/>
        </authorList>
    </citation>
    <scope>NUCLEOTIDE SEQUENCE [LARGE SCALE GENOMIC DNA]</scope>
    <source>
        <strain evidence="1 2">DSM 25233</strain>
    </source>
</reference>
<accession>A0A4R7K232</accession>
<evidence type="ECO:0000313" key="1">
    <source>
        <dbReference type="EMBL" id="TDT44920.1"/>
    </source>
</evidence>
<name>A0A4R7K232_9FLAO</name>
<gene>
    <name evidence="1" type="ORF">CLV90_1999</name>
</gene>
<proteinExistence type="predicted"/>
<sequence length="34" mass="4054">MGKTLNDQINQFYISFIMYSEANDKKKLVERTKV</sequence>
<keyword evidence="2" id="KW-1185">Reference proteome</keyword>
<dbReference type="AlphaFoldDB" id="A0A4R7K232"/>
<organism evidence="1 2">
    <name type="scientific">Maribacter spongiicola</name>
    <dbReference type="NCBI Taxonomy" id="1206753"/>
    <lineage>
        <taxon>Bacteria</taxon>
        <taxon>Pseudomonadati</taxon>
        <taxon>Bacteroidota</taxon>
        <taxon>Flavobacteriia</taxon>
        <taxon>Flavobacteriales</taxon>
        <taxon>Flavobacteriaceae</taxon>
        <taxon>Maribacter</taxon>
    </lineage>
</organism>
<protein>
    <submittedName>
        <fullName evidence="1">Uncharacterized protein</fullName>
    </submittedName>
</protein>
<dbReference type="EMBL" id="SOAY01000011">
    <property type="protein sequence ID" value="TDT44920.1"/>
    <property type="molecule type" value="Genomic_DNA"/>
</dbReference>
<evidence type="ECO:0000313" key="2">
    <source>
        <dbReference type="Proteomes" id="UP000294749"/>
    </source>
</evidence>
<comment type="caution">
    <text evidence="1">The sequence shown here is derived from an EMBL/GenBank/DDBJ whole genome shotgun (WGS) entry which is preliminary data.</text>
</comment>
<dbReference type="Proteomes" id="UP000294749">
    <property type="component" value="Unassembled WGS sequence"/>
</dbReference>